<dbReference type="EMBL" id="FNDD01000068">
    <property type="protein sequence ID" value="SDI11259.1"/>
    <property type="molecule type" value="Genomic_DNA"/>
</dbReference>
<dbReference type="STRING" id="861298.SAMN04488136_1681"/>
<evidence type="ECO:0000313" key="3">
    <source>
        <dbReference type="Proteomes" id="UP000198854"/>
    </source>
</evidence>
<dbReference type="SUPFAM" id="SSF109709">
    <property type="entry name" value="KorB DNA-binding domain-like"/>
    <property type="match status" value="1"/>
</dbReference>
<accession>A0A1G8HX63</accession>
<dbReference type="RefSeq" id="WP_093279573.1">
    <property type="nucleotide sequence ID" value="NZ_FNDD01000068.1"/>
</dbReference>
<proteinExistence type="predicted"/>
<keyword evidence="3" id="KW-1185">Reference proteome</keyword>
<protein>
    <submittedName>
        <fullName evidence="2">Chromosome partitioning protein, ParB family</fullName>
    </submittedName>
</protein>
<dbReference type="PANTHER" id="PTHR38973:SF2">
    <property type="entry name" value="PARB_REPB_SPO0J FAMILY PLASMID PARTITION PROTEIN"/>
    <property type="match status" value="1"/>
</dbReference>
<name>A0A1G8HX63_9VIBR</name>
<dbReference type="Gene3D" id="1.10.10.2830">
    <property type="match status" value="1"/>
</dbReference>
<dbReference type="CDD" id="cd16394">
    <property type="entry name" value="sopB_N"/>
    <property type="match status" value="1"/>
</dbReference>
<dbReference type="GO" id="GO:0003677">
    <property type="term" value="F:DNA binding"/>
    <property type="evidence" value="ECO:0007669"/>
    <property type="project" value="UniProtKB-KW"/>
</dbReference>
<dbReference type="OrthoDB" id="5719994at2"/>
<gene>
    <name evidence="2" type="ORF">SAMN04488136_1681</name>
</gene>
<keyword evidence="1" id="KW-0238">DNA-binding</keyword>
<reference evidence="2 3" key="1">
    <citation type="submission" date="2016-10" db="EMBL/GenBank/DDBJ databases">
        <authorList>
            <person name="de Groot N.N."/>
        </authorList>
    </citation>
    <scope>NUCLEOTIDE SEQUENCE [LARGE SCALE GENOMIC DNA]</scope>
    <source>
        <strain evidence="2 3">CGMCC 1.10228</strain>
    </source>
</reference>
<sequence>MKNDLNVEVETSSISVQRVKKQGEKSLVAKSSEKLEKQVGSTLTKPVMGQEVVFTLQKIPAKKVEQSTMVWLGNERDQELLDEFAIADILETYKDFGQEMPAFGRNECGIVQVADGSRRRFTSIFTRSDFYIWVGELSEEQMDYLTDVGNQYKPTSAYEQGMRALRHLNAGKGQEEVAKMVGKARRAMMREVNTAKLPRSFIRALPTPNDLSARKGEALFKLYDKLDEHIKEVLNHFFDTWCSEKGKYDTDKLVEMFVIKCGKKTPEPVAPRELAMGTTVKLKNGNATINIPKVSDESLKLIEAFIDQTLSKEALDKC</sequence>
<dbReference type="NCBIfam" id="TIGR00180">
    <property type="entry name" value="parB_part"/>
    <property type="match status" value="1"/>
</dbReference>
<evidence type="ECO:0000256" key="1">
    <source>
        <dbReference type="ARBA" id="ARBA00023125"/>
    </source>
</evidence>
<dbReference type="PANTHER" id="PTHR38973">
    <property type="entry name" value="PLASMID PARTITIONING CONTROL PROTEIN-RELATED"/>
    <property type="match status" value="1"/>
</dbReference>
<dbReference type="AlphaFoldDB" id="A0A1G8HX63"/>
<dbReference type="Proteomes" id="UP000198854">
    <property type="component" value="Unassembled WGS sequence"/>
</dbReference>
<evidence type="ECO:0000313" key="2">
    <source>
        <dbReference type="EMBL" id="SDI11259.1"/>
    </source>
</evidence>
<dbReference type="InterPro" id="IPR004437">
    <property type="entry name" value="ParB/RepB/Spo0J"/>
</dbReference>
<organism evidence="2 3">
    <name type="scientific">Vibrio xiamenensis</name>
    <dbReference type="NCBI Taxonomy" id="861298"/>
    <lineage>
        <taxon>Bacteria</taxon>
        <taxon>Pseudomonadati</taxon>
        <taxon>Pseudomonadota</taxon>
        <taxon>Gammaproteobacteria</taxon>
        <taxon>Vibrionales</taxon>
        <taxon>Vibrionaceae</taxon>
        <taxon>Vibrio</taxon>
    </lineage>
</organism>